<feature type="transmembrane region" description="Helical" evidence="1">
    <location>
        <begin position="88"/>
        <end position="111"/>
    </location>
</feature>
<name>A0ABY8L0Q0_9FLAO</name>
<dbReference type="RefSeq" id="WP_279650763.1">
    <property type="nucleotide sequence ID" value="NZ_CP122539.1"/>
</dbReference>
<keyword evidence="1" id="KW-1133">Transmembrane helix</keyword>
<accession>A0ABY8L0Q0</accession>
<evidence type="ECO:0000313" key="3">
    <source>
        <dbReference type="Proteomes" id="UP001232001"/>
    </source>
</evidence>
<dbReference type="EMBL" id="CP122539">
    <property type="protein sequence ID" value="WGH74869.1"/>
    <property type="molecule type" value="Genomic_DNA"/>
</dbReference>
<organism evidence="2 3">
    <name type="scientific">Tenacibaculum tangerinum</name>
    <dbReference type="NCBI Taxonomy" id="3038772"/>
    <lineage>
        <taxon>Bacteria</taxon>
        <taxon>Pseudomonadati</taxon>
        <taxon>Bacteroidota</taxon>
        <taxon>Flavobacteriia</taxon>
        <taxon>Flavobacteriales</taxon>
        <taxon>Flavobacteriaceae</taxon>
        <taxon>Tenacibaculum</taxon>
    </lineage>
</organism>
<sequence>MIKIIKYCFFDLVRSRWSLVYFSFYLLLSSALLFLNNDTSKAVISLMNIITVLTPLIGTIFGVMYYYNSREFVELLLSQPIKRSHIFIGQYLGVAISLSLSLILGLGIPFLLYGVMQESTSNFLMLLTVGTFLTFIFVALAYNIALSHENKIKGFGYAILVWLFMAVIYDGIFLISLVVFQEYPLDNASLIATAFNPIDLSRILILLKLDISALLGYTGAIFKNFFGTSLGFVTSFLVLILWVMIPVFFIYKKAQRKDF</sequence>
<keyword evidence="1" id="KW-0812">Transmembrane</keyword>
<feature type="transmembrane region" description="Helical" evidence="1">
    <location>
        <begin position="42"/>
        <end position="67"/>
    </location>
</feature>
<feature type="transmembrane region" description="Helical" evidence="1">
    <location>
        <begin position="20"/>
        <end position="36"/>
    </location>
</feature>
<feature type="transmembrane region" description="Helical" evidence="1">
    <location>
        <begin position="200"/>
        <end position="222"/>
    </location>
</feature>
<reference evidence="2 3" key="1">
    <citation type="submission" date="2023-04" db="EMBL/GenBank/DDBJ databases">
        <title>Tenacibaculum tangerinum sp. nov., isolated from sea tidal flat of South Korea.</title>
        <authorList>
            <person name="Lee S.H."/>
            <person name="Kim J.-J."/>
        </authorList>
    </citation>
    <scope>NUCLEOTIDE SEQUENCE [LARGE SCALE GENOMIC DNA]</scope>
    <source>
        <strain evidence="2 3">GRR-S3-23</strain>
    </source>
</reference>
<keyword evidence="1" id="KW-0472">Membrane</keyword>
<evidence type="ECO:0000256" key="1">
    <source>
        <dbReference type="SAM" id="Phobius"/>
    </source>
</evidence>
<evidence type="ECO:0000313" key="2">
    <source>
        <dbReference type="EMBL" id="WGH74869.1"/>
    </source>
</evidence>
<feature type="transmembrane region" description="Helical" evidence="1">
    <location>
        <begin position="229"/>
        <end position="251"/>
    </location>
</feature>
<keyword evidence="3" id="KW-1185">Reference proteome</keyword>
<proteinExistence type="predicted"/>
<dbReference type="Proteomes" id="UP001232001">
    <property type="component" value="Chromosome"/>
</dbReference>
<protein>
    <submittedName>
        <fullName evidence="2">ABC transporter permease</fullName>
    </submittedName>
</protein>
<gene>
    <name evidence="2" type="ORF">P8625_12400</name>
</gene>
<feature type="transmembrane region" description="Helical" evidence="1">
    <location>
        <begin position="123"/>
        <end position="145"/>
    </location>
</feature>
<feature type="transmembrane region" description="Helical" evidence="1">
    <location>
        <begin position="157"/>
        <end position="180"/>
    </location>
</feature>